<comment type="caution">
    <text evidence="7">The sequence shown here is derived from an EMBL/GenBank/DDBJ whole genome shotgun (WGS) entry which is preliminary data.</text>
</comment>
<feature type="transmembrane region" description="Helical" evidence="6">
    <location>
        <begin position="258"/>
        <end position="277"/>
    </location>
</feature>
<dbReference type="PANTHER" id="PTHR11654">
    <property type="entry name" value="OLIGOPEPTIDE TRANSPORTER-RELATED"/>
    <property type="match status" value="1"/>
</dbReference>
<keyword evidence="5 6" id="KW-0472">Membrane</keyword>
<dbReference type="AlphaFoldDB" id="A0A445L878"/>
<evidence type="ECO:0000256" key="3">
    <source>
        <dbReference type="ARBA" id="ARBA00022692"/>
    </source>
</evidence>
<keyword evidence="8" id="KW-1185">Reference proteome</keyword>
<evidence type="ECO:0000256" key="5">
    <source>
        <dbReference type="ARBA" id="ARBA00023136"/>
    </source>
</evidence>
<organism evidence="7 8">
    <name type="scientific">Glycine soja</name>
    <name type="common">Wild soybean</name>
    <dbReference type="NCBI Taxonomy" id="3848"/>
    <lineage>
        <taxon>Eukaryota</taxon>
        <taxon>Viridiplantae</taxon>
        <taxon>Streptophyta</taxon>
        <taxon>Embryophyta</taxon>
        <taxon>Tracheophyta</taxon>
        <taxon>Spermatophyta</taxon>
        <taxon>Magnoliopsida</taxon>
        <taxon>eudicotyledons</taxon>
        <taxon>Gunneridae</taxon>
        <taxon>Pentapetalae</taxon>
        <taxon>rosids</taxon>
        <taxon>fabids</taxon>
        <taxon>Fabales</taxon>
        <taxon>Fabaceae</taxon>
        <taxon>Papilionoideae</taxon>
        <taxon>50 kb inversion clade</taxon>
        <taxon>NPAAA clade</taxon>
        <taxon>indigoferoid/millettioid clade</taxon>
        <taxon>Phaseoleae</taxon>
        <taxon>Glycine</taxon>
        <taxon>Glycine subgen. Soja</taxon>
    </lineage>
</organism>
<evidence type="ECO:0000256" key="1">
    <source>
        <dbReference type="ARBA" id="ARBA00004141"/>
    </source>
</evidence>
<evidence type="ECO:0000256" key="2">
    <source>
        <dbReference type="ARBA" id="ARBA00005982"/>
    </source>
</evidence>
<evidence type="ECO:0000313" key="8">
    <source>
        <dbReference type="Proteomes" id="UP000289340"/>
    </source>
</evidence>
<dbReference type="GO" id="GO:0016020">
    <property type="term" value="C:membrane"/>
    <property type="evidence" value="ECO:0007669"/>
    <property type="project" value="UniProtKB-SubCell"/>
</dbReference>
<evidence type="ECO:0000256" key="6">
    <source>
        <dbReference type="SAM" id="Phobius"/>
    </source>
</evidence>
<dbReference type="InterPro" id="IPR000109">
    <property type="entry name" value="POT_fam"/>
</dbReference>
<reference evidence="7 8" key="1">
    <citation type="submission" date="2018-09" db="EMBL/GenBank/DDBJ databases">
        <title>A high-quality reference genome of wild soybean provides a powerful tool to mine soybean genomes.</title>
        <authorList>
            <person name="Xie M."/>
            <person name="Chung C.Y.L."/>
            <person name="Li M.-W."/>
            <person name="Wong F.-L."/>
            <person name="Chan T.-F."/>
            <person name="Lam H.-M."/>
        </authorList>
    </citation>
    <scope>NUCLEOTIDE SEQUENCE [LARGE SCALE GENOMIC DNA]</scope>
    <source>
        <strain evidence="8">cv. W05</strain>
        <tissue evidence="7">Hypocotyl of etiolated seedlings</tissue>
    </source>
</reference>
<comment type="subcellular location">
    <subcellularLocation>
        <location evidence="1">Membrane</location>
        <topology evidence="1">Multi-pass membrane protein</topology>
    </subcellularLocation>
</comment>
<proteinExistence type="inferred from homology"/>
<comment type="similarity">
    <text evidence="2">Belongs to the major facilitator superfamily. Proton-dependent oligopeptide transporter (POT/PTR) (TC 2.A.17) family.</text>
</comment>
<evidence type="ECO:0008006" key="9">
    <source>
        <dbReference type="Google" id="ProtNLM"/>
    </source>
</evidence>
<sequence>MAGLLGYMSLPPKAKNLVAIDKFEADKNKNAGDANMPSKAILDSTGSLAEFACEVEITECERLPDGHFYIKKDLRILWTIDNLYKFILRVSCNGVCFSFYFVTVGLVLKVVGDFVSSVPGIKMGTMLQRLNGYKIYSHQKEQVKERLITNEISTDCSYIQFSFLRIMNPYCCLATPNMQGMVILTLTIWMPQLHPPSCTSPQQCIPPTSTQLGILILGLYWLVVGTGGIGPCTILFAINQFDTTSPAGRKGVNNFFNWYYTSQTMVQLISLTAIVYLQNKNWISGFGTLSVLMIC</sequence>
<feature type="transmembrane region" description="Helical" evidence="6">
    <location>
        <begin position="212"/>
        <end position="238"/>
    </location>
</feature>
<gene>
    <name evidence="7" type="ORF">D0Y65_006265</name>
</gene>
<dbReference type="Gene3D" id="1.20.1250.20">
    <property type="entry name" value="MFS general substrate transporter like domains"/>
    <property type="match status" value="1"/>
</dbReference>
<dbReference type="EMBL" id="QZWG01000003">
    <property type="protein sequence ID" value="RZC19366.1"/>
    <property type="molecule type" value="Genomic_DNA"/>
</dbReference>
<dbReference type="Pfam" id="PF00854">
    <property type="entry name" value="PTR2"/>
    <property type="match status" value="1"/>
</dbReference>
<dbReference type="Proteomes" id="UP000289340">
    <property type="component" value="Chromosome 3"/>
</dbReference>
<name>A0A445L878_GLYSO</name>
<keyword evidence="3 6" id="KW-0812">Transmembrane</keyword>
<dbReference type="EMBL" id="QZWG01000003">
    <property type="protein sequence ID" value="RZC19365.1"/>
    <property type="molecule type" value="Genomic_DNA"/>
</dbReference>
<accession>A0A445L878</accession>
<dbReference type="InterPro" id="IPR036259">
    <property type="entry name" value="MFS_trans_sf"/>
</dbReference>
<protein>
    <recommendedName>
        <fullName evidence="9">Peptide/nitrate transporter</fullName>
    </recommendedName>
</protein>
<evidence type="ECO:0000313" key="7">
    <source>
        <dbReference type="EMBL" id="RZC19365.1"/>
    </source>
</evidence>
<evidence type="ECO:0000256" key="4">
    <source>
        <dbReference type="ARBA" id="ARBA00022989"/>
    </source>
</evidence>
<dbReference type="GO" id="GO:0022857">
    <property type="term" value="F:transmembrane transporter activity"/>
    <property type="evidence" value="ECO:0007669"/>
    <property type="project" value="InterPro"/>
</dbReference>
<keyword evidence="4 6" id="KW-1133">Transmembrane helix</keyword>